<feature type="region of interest" description="Disordered" evidence="1">
    <location>
        <begin position="1658"/>
        <end position="1688"/>
    </location>
</feature>
<feature type="compositionally biased region" description="Polar residues" evidence="1">
    <location>
        <begin position="1317"/>
        <end position="1340"/>
    </location>
</feature>
<feature type="domain" description="DUF7507" evidence="2">
    <location>
        <begin position="3342"/>
        <end position="3438"/>
    </location>
</feature>
<feature type="domain" description="DUF7507" evidence="2">
    <location>
        <begin position="1696"/>
        <end position="1789"/>
    </location>
</feature>
<dbReference type="EMBL" id="QKZT01000020">
    <property type="protein sequence ID" value="PZX48444.1"/>
    <property type="molecule type" value="Genomic_DNA"/>
</dbReference>
<feature type="domain" description="DUF7507" evidence="2">
    <location>
        <begin position="4313"/>
        <end position="4402"/>
    </location>
</feature>
<dbReference type="InterPro" id="IPR051172">
    <property type="entry name" value="Chlamydia_OmcB"/>
</dbReference>
<feature type="domain" description="DUF7507" evidence="2">
    <location>
        <begin position="4420"/>
        <end position="4511"/>
    </location>
</feature>
<sequence>MIRSILNSSSFFSRFFAAGLGKRNTFSSKAGVSLLLFGLLAQCVMAQNPGGVSGANLWLKADAGVTSTGTNLTDWVDQTGTNTFTRTGSPTFNAEAVNFNPSIGFNNTDLNTDPPSVSLSGNTAISFVDGFAVFQKSNNSSGALVGGTSPGPNYGKAIFSGFTGTDNYVSNGVGFTYQSFNNPGLTNGISLVNFDVSLTSAPFATASYNGAVQTVANGGGGDFSSISLTPMIGGINNDGGNQASSGWKHFRGQVTEIILYPQSLPSMDKLKIQSYLAVKYGITLDPTVTNYVNSAGSVIWNDTAHWNDVFGIAKDDASGLNQIESYSINSGTGHGVGISGKGNVVLSNASSLGNGDFLMAGHDNGSLTEQTTDLPFDLPNSTRISREWKVKHTGTVGTVNLSFDLTGLSLAGGTTASNYTLLVDTDGNGDFGDGMVVKVNAGNIINNVLHFTGIQLPDGAVFTLLTSSAPPSGLFNANLWLKANEGVSTNGSNLTGWTDQSGINNFSMVGTATVSDSSINFNPVVSISNAPVVNPTNYLEGSTPINVVEAIAVYKKANDNSGALLGSSVVSSGGNGKQVLGGFNGNDLYVSEGTLAQYYSATSPLLAPGSTTIVDANLSTGGTAAQAFLNGLGSALSPTNTAFNSISLTPWIGGTNNESASNGNRWRQFDGDVAEILTYPSSLTSAERNVVLSYLAIKYGITLDPSVTNYVNSSGNPVWNSTTYWNDVFGVGKDDANKLNQVSSNSINTGSGDGAGQSGKGNILIKNPSSLDDGDFLMLGHDAGALTEQDTDIPTGLGLVRIGREWKVQRTGDPGTVDLEFDFNGLAVTGGSTDISNFRLLVDDDGDGDFTTGTIQEITPNSFGSPKLIINGVNLPNGAVLTFATGPSVPSWTVTKTNTSGNYAAVGDVIDYDIVVTNTGNVSITGVTVTDPDATVSTTFTGDSAPLGTLDVGEAWTYTATHIVTQADIDAGSFTNTATASGTSSGGSLPDETDTETVNADQLPSWTLTKTNTSGNYAAIGDDITYDIVVENTGNVSITGVTVTDPDATVSGTITGDSAPVGTLDVGETWTYTATHVVTQADIDAGSFTNTATASGTPAGGSLADATGSVTSNADQLPSWTLTKTNTSGNYAAVGDDITYDIVVVNTGNVSITGVTVTDPDAAVSGTITGDSAPVGTLDVGETWTYTATHVVTQADIDAGSFTNTATASGTPAGGSLADATGSATSTADQMPSWTVTKSSSTADYDAVGDVIDYTIEVANTGNVSISGIALTDPNTTGITLTSGDNAPTGTLDVGETWIYTATHVVTQADIDAGSYSNTATATGTDPSGTLPSPENSNEVTVDAVPSPELTVDKSATGQNPTYSQVGSSIPYTVEVENTGNVSVSNIVVTDPLATTGPTYVSGDTGSDDVMSPGETWVYTLTHQVTQADLDAGSILNTATADGDPASGTLVPADGSNTINAVLNPNINLVKTANKTGYATAGETIEYYININNSGNVTLNGFTVEDVNTGDTFNVPSITPGETQTYTVTYTVTQADIDSGSIDNVASVSGTDPNGNLLEKGDDLVINAAQTPRVSIDKTTTTAQFTGAGETITYTIVVENTGNITINNPVVTDSGATTGPTYVSGDLANTGVLDVGEVWTYEATYVTTQADVDAGSYSNTATADGTPAAGTLSPETSTVDTPGDQTPDWDVEKINTNTPSEFTNAGDVLTYDIVVTNTGNISIPTVNVYDPQASTGPTYDSGDIANTGVLDVGESWTYLVTYTATQADVDAGGFTNSATIEGTSVVGPMPENDDDITVPATSAPSWTLDKSASQPTYDQANQTITYTFVLENTGNVTISNVILTDPNLTSGPTLQSGDTNSNNKLEPSETWTYTATYDIQQSDIDSGTFTNSATASGTPPTGTITPATDDEVITADKNSDIAVKKTVTPTTYDTPGEVITYKLEVTNTGNMTLSSIMVTDPEINYSVTIPSLAPDQTRSVTGTYTVTQADIDNGTLSNTLTATGTDPDGNTVDDNTSVIANADQNPDITIQKTSTSTGYDNAGDVIDFTLIIVNNGNVTLSDLHATDQMTGLDTTRTATLAPNQVYTLHTTYTVTQQDVDNGSITNTAEIDAIAPDGMHVDDTSDITINGSFTPAIDINKTVLNTGYDQAGDVVDYVLVVENSGNVNLSDVEVIDPLTGDDITVGNLAPGQSVSYTVHYTITQDDVNNGTITNTATAEALDPNGGDVEDIDDDTLSGAQNPELTLEKTNVNTPTAVGDVVQYQFVVANTGNLTIYDVEIEDPMTTPSTIDIGDLDPGESATVTATYTVTQDDVNNGQITNTATATGQDPSGTDVDDTDTNWIDSNPTPRIQVEKNATVNGYSYAGEVINYSIVVINNGNTTLDNVNVTDSKLSFQNAIGTLDPGERRSFNLTYIVTQQDVDLGEISNLASAYGTETGLGVTVSDADNELLIGSQSPKIELNKRAITTGYSTAGELVEYEFTLVNTGNVTLSNVRVNDPLISATPIVVPDMAPGATITRVVSYTVTQDDINTGAITNTAQAEATGPKGQRVFSQDNAVVDAAQNPSVVFVKTSTPKVVNAVGDVINYTIRILNTGNVSLLNVHVTDPLVQLDENIAQLDPKQVQVYTSTYTVTQADLDAGKIVNAAALDASDVNGNTYNKNSSTTTVVTQKPKIVITKTPDVSSFDTAGDVINYSIEVENTGNITVENLDVADPKTAAPTYVSGDTNADNIMSPGETWIYTTSYAVTQGDVDNGGFTNDATATGTTSTAGNVSDNTKVKVPSDITASWTLDKSVTNPGNYNAVGDVLSYQILVANTGNVRVNSVTVTDPNADAAPSYVSGDTNNDQLLDLTETWTYTADHTVTQTDLDKGSFTNTATAAGKLSSGNIPNATGSETVQGDQTPSWTLSKVSTTVPNSYNKVGQGLTYNIYVQNTGNVSIRSVDVTDPTATAAPTYRSGDLNNNKVLEVTESWTYTAGYTTSQADIDAGEYENIATATGTPAGGTLAPATDNEIIPAVQTAILELIKTVAQNGYNKVGEILDYTIEVKNASNITLTDVLVEDPNTGLSDVIAVMNPGDSQSYQESYIVTQTDIDRGHIENIATATGTRPDNSTIVTNATENINGAQTPGLNLFKDVLQSGFYQAGEVVNYTIYVQNPGNINIFDLRVQDNKVGLDTTIAVFAPLELAKFEVDYTVTQADVDLGSITNIASAEGHDFNNFALTAQDSKLLIGTPDPKMVVSKSSPTQNYAAVGDVIEYHISIKNPGNLTLTDVIVEDAQVTFTSTLPIPSIAPGQTVIVDAEHVVVQADIDAGKYLNTATVTATEPDGTKITKQTNQVRVPAIQTPDYTVTKASSTTDYDAVGDVIDYTFVVENTGNVTLTNVSLTDPKAQITAGNPIATLAPGQTGTITAEHVVTQADLNAGQYDNSASAKATDTNSKVVSRNSNQVTVPAIQSPSLTIVKSAGQSTYTSLNEVINYEFVVTNTGNVTISDTKVIDANTVVAGNSFVLDPMDVRTVTATHTVTQADLDSGTIVNVATAQGKDPNNKQTSAISNTVVLAAVQTPNLAAVKSSPVQTYSTVGEIVHYLIEVTNTGNVTLSNLVTTDANATVNSGSPIATLIPGQTANVSASHQVTQADINTGQILNIATVDGVDVNNVDIRALTNLVTVTAVQDAKIKVTKTVSPVSYDSLNEVLNYVLIVENTGNVTLDPVRLVDPLTSLDVAVGPLDGGDTYTTTASYTVTQADLDAGSVPNIATVTGVDPNAVTVTDTDKEESVAVQNPGIEIRKSADTKLVYNAGDVVTYTFEVENTGNVTLENVAFDDPRISYNQAIGQMLPGATVSYTTTYMVSQDDINSGSIVNKVTVTGEDPSGHTITDDDQVTVDVDQDARITLTKTGSTAYYTQLGATIDYTIVVENTGNVTLTNVNTTDTQLGISETGTLQPGETFTYTGSHTIVQADLDRGSYVNTAKVGASQPSGPALTASDSWTATAIQYSALDVEKTVSPVIYDNAGDVLSYDILVINNGNVTLSLVKTEDPKTGLAESEPTLAPGATLTYTTTYVVTQQDVDNGLFRNVVQAEAVKPDLSKVSGQDDAIAVSNGKGGIQLTKKALAGTYSQVNEVIEYEFTITNIGSLTIDNVELTDTRLNYTQLVGTMAPQQTVVYTASYSVNQADIDAGSISNSATVIGTDSNNKQQSDSGTAVVSASQNPQIELVKEVSPDVIAAPGVDLTYTFTITNTGNVTLTDAQLVDTMLPGFSPAPFSLDPGDSNVITEVYQSTQADVDRGFILNVARVSATDPNQKSISANDRALVTVQRNGAIELVKTADLASVTMAGEVITYTLTVTNIGNLTLNDVTTDDPMTGLSEYELSMVPGASISYTTTYTTTQADIDAGSIHNVATAEGVTDYGIARNDTDDATVAVIQSGDISLTKTANPQVYAVPGEVVTYTFVIENTGNVTLDPIMLSDASLSLNQNLGTLAPGQSVTTTATYSVTLLDLNRGYILNEATAVGTGPKGKDFRAIDTERITASSSPAIGITKTANVASYQNVGDLIEYTLTVTNTGNTSLIGVTLVDKQIPIVQVKAGLIPGEVWVYTATHAITQAELDAGSLTNIATVTGFSPQGTSVNGQASVTINANQNPDIKLEKTSDVNQVSADGDAINYTLVATNTGNVTLTNVVLTDPLTNLSLTIGTMKPGEVVTKSETYQATQVDLNAGSIVNTATVVGEDPNNNVVQDTGTVTVTTVQNPDITIVKKSDIATYNVANQTATFTLTVTNSGNVTLTDVIVTDPLTSFTVNAGDMDPGDVNVYSTTYDVTQADVDNGSLINTANVEGLDPSSKSITDSDDVTLLSVRRPDIELTKTADKQTYTTAGEAITYTLVVQNTGNVTLDKVNIVDPLTNLGQGLGSMAPGDTQTVTAVYSVTQQDVDAGIIHNTATASGESPKKQTVVDYASKSVVAIQSPGISLSKVATPTTYSAAGEQITYELTVTNTGNVS</sequence>
<evidence type="ECO:0000259" key="2">
    <source>
        <dbReference type="Pfam" id="PF24346"/>
    </source>
</evidence>
<feature type="domain" description="DUF7507" evidence="2">
    <location>
        <begin position="3670"/>
        <end position="3765"/>
    </location>
</feature>
<feature type="domain" description="DUF7507" evidence="2">
    <location>
        <begin position="1347"/>
        <end position="1452"/>
    </location>
</feature>
<feature type="domain" description="DUF7507" evidence="2">
    <location>
        <begin position="3232"/>
        <end position="3329"/>
    </location>
</feature>
<feature type="compositionally biased region" description="Low complexity" evidence="1">
    <location>
        <begin position="1660"/>
        <end position="1671"/>
    </location>
</feature>
<dbReference type="InterPro" id="IPR058515">
    <property type="entry name" value="DUF8202"/>
</dbReference>
<feature type="domain" description="DUF7507" evidence="2">
    <location>
        <begin position="3884"/>
        <end position="3978"/>
    </location>
</feature>
<name>A0A2W7QIY5_9BACT</name>
<feature type="domain" description="DUF7507" evidence="2">
    <location>
        <begin position="1232"/>
        <end position="1330"/>
    </location>
</feature>
<feature type="domain" description="DUF7507" evidence="2">
    <location>
        <begin position="3020"/>
        <end position="3111"/>
    </location>
</feature>
<feature type="domain" description="DUF7507" evidence="2">
    <location>
        <begin position="1464"/>
        <end position="1558"/>
    </location>
</feature>
<feature type="compositionally biased region" description="Low complexity" evidence="1">
    <location>
        <begin position="1892"/>
        <end position="1907"/>
    </location>
</feature>
<feature type="domain" description="DUF7507" evidence="2">
    <location>
        <begin position="2347"/>
        <end position="2436"/>
    </location>
</feature>
<feature type="domain" description="DUF7507" evidence="2">
    <location>
        <begin position="890"/>
        <end position="988"/>
    </location>
</feature>
<keyword evidence="5" id="KW-1185">Reference proteome</keyword>
<evidence type="ECO:0000313" key="5">
    <source>
        <dbReference type="Proteomes" id="UP000248882"/>
    </source>
</evidence>
<feature type="domain" description="DUF7507" evidence="2">
    <location>
        <begin position="3776"/>
        <end position="3872"/>
    </location>
</feature>
<feature type="domain" description="DUF8202" evidence="3">
    <location>
        <begin position="687"/>
        <end position="878"/>
    </location>
</feature>
<feature type="domain" description="DUF7507" evidence="2">
    <location>
        <begin position="2240"/>
        <end position="2336"/>
    </location>
</feature>
<feature type="compositionally biased region" description="Polar residues" evidence="1">
    <location>
        <begin position="2317"/>
        <end position="2330"/>
    </location>
</feature>
<reference evidence="4 5" key="1">
    <citation type="submission" date="2018-06" db="EMBL/GenBank/DDBJ databases">
        <title>Genomic Encyclopedia of Archaeal and Bacterial Type Strains, Phase II (KMG-II): from individual species to whole genera.</title>
        <authorList>
            <person name="Goeker M."/>
        </authorList>
    </citation>
    <scope>NUCLEOTIDE SEQUENCE [LARGE SCALE GENOMIC DNA]</scope>
    <source>
        <strain evidence="4 5">DSM 19830</strain>
    </source>
</reference>
<feature type="domain" description="DUF7507" evidence="2">
    <location>
        <begin position="4203"/>
        <end position="4299"/>
    </location>
</feature>
<feature type="compositionally biased region" description="Low complexity" evidence="1">
    <location>
        <begin position="978"/>
        <end position="988"/>
    </location>
</feature>
<feature type="domain" description="DUF7507" evidence="2">
    <location>
        <begin position="4632"/>
        <end position="4728"/>
    </location>
</feature>
<feature type="domain" description="DUF7507" evidence="2">
    <location>
        <begin position="1803"/>
        <end position="1904"/>
    </location>
</feature>
<feature type="domain" description="DUF7507" evidence="2">
    <location>
        <begin position="1118"/>
        <end position="1216"/>
    </location>
</feature>
<evidence type="ECO:0000313" key="4">
    <source>
        <dbReference type="EMBL" id="PZX48444.1"/>
    </source>
</evidence>
<gene>
    <name evidence="4" type="ORF">LV85_03688</name>
</gene>
<feature type="domain" description="DUF7507" evidence="2">
    <location>
        <begin position="2670"/>
        <end position="2773"/>
    </location>
</feature>
<feature type="domain" description="DUF7507" evidence="2">
    <location>
        <begin position="2901"/>
        <end position="3002"/>
    </location>
</feature>
<feature type="region of interest" description="Disordered" evidence="1">
    <location>
        <begin position="1208"/>
        <end position="1230"/>
    </location>
</feature>
<feature type="non-terminal residue" evidence="4">
    <location>
        <position position="4987"/>
    </location>
</feature>
<feature type="domain" description="DUF8202" evidence="3">
    <location>
        <begin position="269"/>
        <end position="459"/>
    </location>
</feature>
<evidence type="ECO:0000256" key="1">
    <source>
        <dbReference type="SAM" id="MobiDB-lite"/>
    </source>
</evidence>
<dbReference type="InterPro" id="IPR047589">
    <property type="entry name" value="DUF11_rpt"/>
</dbReference>
<feature type="domain" description="DUF7507" evidence="2">
    <location>
        <begin position="2455"/>
        <end position="2552"/>
    </location>
</feature>
<evidence type="ECO:0000259" key="3">
    <source>
        <dbReference type="Pfam" id="PF26628"/>
    </source>
</evidence>
<dbReference type="Pfam" id="PF26628">
    <property type="entry name" value="DUF8202"/>
    <property type="match status" value="2"/>
</dbReference>
<feature type="domain" description="DUF7507" evidence="2">
    <location>
        <begin position="4847"/>
        <end position="4942"/>
    </location>
</feature>
<feature type="region of interest" description="Disordered" evidence="1">
    <location>
        <begin position="978"/>
        <end position="1003"/>
    </location>
</feature>
<feature type="region of interest" description="Disordered" evidence="1">
    <location>
        <begin position="2317"/>
        <end position="2346"/>
    </location>
</feature>
<dbReference type="Proteomes" id="UP000248882">
    <property type="component" value="Unassembled WGS sequence"/>
</dbReference>
<feature type="domain" description="DUF7507" evidence="2">
    <location>
        <begin position="4098"/>
        <end position="4191"/>
    </location>
</feature>
<dbReference type="PANTHER" id="PTHR34819">
    <property type="entry name" value="LARGE CYSTEINE-RICH PERIPLASMIC PROTEIN OMCB"/>
    <property type="match status" value="1"/>
</dbReference>
<dbReference type="PANTHER" id="PTHR34819:SF3">
    <property type="entry name" value="CELL SURFACE PROTEIN"/>
    <property type="match status" value="1"/>
</dbReference>
<feature type="compositionally biased region" description="Polar residues" evidence="1">
    <location>
        <begin position="1673"/>
        <end position="1684"/>
    </location>
</feature>
<feature type="domain" description="DUF7507" evidence="2">
    <location>
        <begin position="2133"/>
        <end position="2229"/>
    </location>
</feature>
<feature type="domain" description="DUF7507" evidence="2">
    <location>
        <begin position="4953"/>
        <end position="4986"/>
    </location>
</feature>
<feature type="domain" description="DUF7507" evidence="2">
    <location>
        <begin position="1571"/>
        <end position="1671"/>
    </location>
</feature>
<feature type="domain" description="DUF7507" evidence="2">
    <location>
        <begin position="3125"/>
        <end position="3215"/>
    </location>
</feature>
<feature type="domain" description="DUF7507" evidence="2">
    <location>
        <begin position="1004"/>
        <end position="1102"/>
    </location>
</feature>
<protein>
    <submittedName>
        <fullName evidence="4">Putative repeat protein (TIGR01451 family)</fullName>
    </submittedName>
</protein>
<feature type="domain" description="DUF7507" evidence="2">
    <location>
        <begin position="3451"/>
        <end position="3545"/>
    </location>
</feature>
<dbReference type="NCBIfam" id="TIGR01451">
    <property type="entry name" value="B_ant_repeat"/>
    <property type="match status" value="23"/>
</dbReference>
<organism evidence="4 5">
    <name type="scientific">Algoriphagus chordae</name>
    <dbReference type="NCBI Taxonomy" id="237019"/>
    <lineage>
        <taxon>Bacteria</taxon>
        <taxon>Pseudomonadati</taxon>
        <taxon>Bacteroidota</taxon>
        <taxon>Cytophagia</taxon>
        <taxon>Cytophagales</taxon>
        <taxon>Cyclobacteriaceae</taxon>
        <taxon>Algoriphagus</taxon>
    </lineage>
</organism>
<proteinExistence type="predicted"/>
<feature type="domain" description="DUF7507" evidence="2">
    <location>
        <begin position="4525"/>
        <end position="4620"/>
    </location>
</feature>
<feature type="domain" description="DUF7507" evidence="2">
    <location>
        <begin position="1920"/>
        <end position="2014"/>
    </location>
</feature>
<feature type="region of interest" description="Disordered" evidence="1">
    <location>
        <begin position="1888"/>
        <end position="1908"/>
    </location>
</feature>
<dbReference type="InterPro" id="IPR006626">
    <property type="entry name" value="PbH1"/>
</dbReference>
<feature type="domain" description="DUF7507" evidence="2">
    <location>
        <begin position="2025"/>
        <end position="2122"/>
    </location>
</feature>
<feature type="compositionally biased region" description="Low complexity" evidence="1">
    <location>
        <begin position="1214"/>
        <end position="1229"/>
    </location>
</feature>
<feature type="region of interest" description="Disordered" evidence="1">
    <location>
        <begin position="1317"/>
        <end position="1341"/>
    </location>
</feature>
<feature type="domain" description="DUF7507" evidence="2">
    <location>
        <begin position="2563"/>
        <end position="2658"/>
    </location>
</feature>
<feature type="domain" description="DUF7507" evidence="2">
    <location>
        <begin position="4739"/>
        <end position="4835"/>
    </location>
</feature>
<feature type="region of interest" description="Disordered" evidence="1">
    <location>
        <begin position="1848"/>
        <end position="1867"/>
    </location>
</feature>
<dbReference type="InterPro" id="IPR055354">
    <property type="entry name" value="DUF7507"/>
</dbReference>
<comment type="caution">
    <text evidence="4">The sequence shown here is derived from an EMBL/GenBank/DDBJ whole genome shotgun (WGS) entry which is preliminary data.</text>
</comment>
<feature type="domain" description="DUF7507" evidence="2">
    <location>
        <begin position="2786"/>
        <end position="2885"/>
    </location>
</feature>
<dbReference type="Pfam" id="PF24346">
    <property type="entry name" value="DUF7507"/>
    <property type="match status" value="38"/>
</dbReference>
<feature type="domain" description="DUF7507" evidence="2">
    <location>
        <begin position="3559"/>
        <end position="3652"/>
    </location>
</feature>
<feature type="domain" description="DUF7507" evidence="2">
    <location>
        <begin position="3991"/>
        <end position="4084"/>
    </location>
</feature>
<accession>A0A2W7QIY5</accession>
<dbReference type="SMART" id="SM00710">
    <property type="entry name" value="PbH1"/>
    <property type="match status" value="15"/>
</dbReference>